<evidence type="ECO:0000256" key="1">
    <source>
        <dbReference type="SAM" id="MobiDB-lite"/>
    </source>
</evidence>
<sequence>MQYNQDANVPDNYPEPPPSSECTSKVNLRGPYSPLEIQFVNLTEAGKIKNVKISPSSMNCVLLDTEPEDSSQRLLVAGSISQGANSHNLMLYNTTLMPRIPGLAALIVLIFTPHMELRRSPLGTYYTGVLCGLGYDSVTKASIFPEHDIELLFDVEINLEDLQYINRLRHWIDTAMQTNLSSESTHNMEEIIVCQNRIKDALLKLCTSRKRASQALELTPKFSKWNLYDESLLLSPSNPSLLKKSIYPLHKALELESHKDLEDVVKNLKYLRTLITEDSRKFENTNIPCKLCKVTLPDVFDVRKHLYTEKHRFNEQSLRIEF</sequence>
<keyword evidence="2" id="KW-1185">Reference proteome</keyword>
<dbReference type="GeneID" id="108627181"/>
<dbReference type="AlphaFoldDB" id="A0AAJ7J469"/>
<keyword evidence="3" id="KW-0378">Hydrolase</keyword>
<keyword evidence="3" id="KW-0547">Nucleotide-binding</keyword>
<evidence type="ECO:0000313" key="2">
    <source>
        <dbReference type="Proteomes" id="UP000694925"/>
    </source>
</evidence>
<gene>
    <name evidence="3" type="primary">LOC108627181</name>
</gene>
<keyword evidence="3" id="KW-0067">ATP-binding</keyword>
<accession>A0AAJ7J469</accession>
<reference evidence="3" key="1">
    <citation type="submission" date="2025-08" db="UniProtKB">
        <authorList>
            <consortium name="RefSeq"/>
        </authorList>
    </citation>
    <scope>IDENTIFICATION</scope>
    <source>
        <tissue evidence="3">Whole body</tissue>
    </source>
</reference>
<evidence type="ECO:0000313" key="3">
    <source>
        <dbReference type="RefSeq" id="XP_017883770.2"/>
    </source>
</evidence>
<dbReference type="GO" id="GO:0004386">
    <property type="term" value="F:helicase activity"/>
    <property type="evidence" value="ECO:0007669"/>
    <property type="project" value="UniProtKB-KW"/>
</dbReference>
<organism evidence="2 3">
    <name type="scientific">Ceratina calcarata</name>
    <dbReference type="NCBI Taxonomy" id="156304"/>
    <lineage>
        <taxon>Eukaryota</taxon>
        <taxon>Metazoa</taxon>
        <taxon>Ecdysozoa</taxon>
        <taxon>Arthropoda</taxon>
        <taxon>Hexapoda</taxon>
        <taxon>Insecta</taxon>
        <taxon>Pterygota</taxon>
        <taxon>Neoptera</taxon>
        <taxon>Endopterygota</taxon>
        <taxon>Hymenoptera</taxon>
        <taxon>Apocrita</taxon>
        <taxon>Aculeata</taxon>
        <taxon>Apoidea</taxon>
        <taxon>Anthophila</taxon>
        <taxon>Apidae</taxon>
        <taxon>Ceratina</taxon>
        <taxon>Zadontomerus</taxon>
    </lineage>
</organism>
<protein>
    <submittedName>
        <fullName evidence="3">Probable ATP-dependent RNA helicase spindle-E</fullName>
    </submittedName>
</protein>
<dbReference type="KEGG" id="ccal:108627181"/>
<dbReference type="RefSeq" id="XP_017883770.2">
    <property type="nucleotide sequence ID" value="XM_018028281.2"/>
</dbReference>
<keyword evidence="3" id="KW-0347">Helicase</keyword>
<name>A0AAJ7J469_9HYME</name>
<dbReference type="Proteomes" id="UP000694925">
    <property type="component" value="Unplaced"/>
</dbReference>
<proteinExistence type="predicted"/>
<feature type="region of interest" description="Disordered" evidence="1">
    <location>
        <begin position="1"/>
        <end position="23"/>
    </location>
</feature>